<evidence type="ECO:0000313" key="2">
    <source>
        <dbReference type="Proteomes" id="UP000316714"/>
    </source>
</evidence>
<accession>A0A5C5VAH4</accession>
<dbReference type="SUPFAM" id="SSF51126">
    <property type="entry name" value="Pectin lyase-like"/>
    <property type="match status" value="2"/>
</dbReference>
<keyword evidence="2" id="KW-1185">Reference proteome</keyword>
<dbReference type="Proteomes" id="UP000316714">
    <property type="component" value="Unassembled WGS sequence"/>
</dbReference>
<dbReference type="EMBL" id="SIHJ01000001">
    <property type="protein sequence ID" value="TWT35311.1"/>
    <property type="molecule type" value="Genomic_DNA"/>
</dbReference>
<gene>
    <name evidence="1" type="ORF">KOR34_02010</name>
</gene>
<dbReference type="Gene3D" id="2.160.20.10">
    <property type="entry name" value="Single-stranded right-handed beta-helix, Pectin lyase-like"/>
    <property type="match status" value="2"/>
</dbReference>
<evidence type="ECO:0000313" key="1">
    <source>
        <dbReference type="EMBL" id="TWT35311.1"/>
    </source>
</evidence>
<proteinExistence type="predicted"/>
<dbReference type="InterPro" id="IPR006626">
    <property type="entry name" value="PbH1"/>
</dbReference>
<dbReference type="InterPro" id="IPR059226">
    <property type="entry name" value="Choice_anch_Q_dom"/>
</dbReference>
<dbReference type="AlphaFoldDB" id="A0A5C5VAH4"/>
<dbReference type="InterPro" id="IPR011050">
    <property type="entry name" value="Pectin_lyase_fold/virulence"/>
</dbReference>
<dbReference type="NCBIfam" id="NF041518">
    <property type="entry name" value="choice_anch_Q"/>
    <property type="match status" value="2"/>
</dbReference>
<sequence length="937" mass="94248">MLAVFTVDNLNDTGAGSLRDAITMANGSVGLDTVIFDSAVFASAQTIAIASQLPTITDDLTITGPGADLLTIDAGGGGNGIGDLNGYRHFEIDNGVNGADLSVTISGMKLTGGDLGDGGAIRSRENVLLSGLTIDGNASNFGGAINHREGTFTIKNSTLSNNQVNRNGGAIENGGELVIIDSTLSGNTADVNGSGGAITNYGPTGGNAGLVIRNSTITGNSSSGLGDGIFTSNGYGSATVQLDHTIVDNEVWWLSGTLTGNYNLFSGANPGIVGANNLFNSNPLLGRLADNGGPTQTHALLPGSPAINAGDPAINSGTDQRGLDRVQLGRVDIGAYEWQTVLPAQGLEVSTTNDLIDGDFTVGNLSLREAIAIAIATDLPGGNTNPGDDIITFDPDVFTGGANSVIRLRGAELQITETLTIDASSATDVVITADAAGDDTLVPGTFLTDVAASGIGLLDDNSRVFNFSATTGDLTLTGLTLTGGRATGSGGGIRFNGSGTLALIESTLSGNTSHFDGGGIYTRAGGVTLTSSTLSGNTTGYNGRGGGIYAGYGEVTLTNSTLSGNKCDFYGGGIFNFFGGVTLTSSTLSGNTSNNRGGGILTLAGGVTLNSSTLSGNASRFNGGGIYTFEGAVTLTSSTVTNNQASQGAGGGVFVSDTGTNPAITVQNSIIAGNTDSGAAPDLRPDPGSPVSIDHSLIGAAGSVFDPLLGPLADNGGPTQTHALLPGSPAINAGDPALASGFDQRGAPFLRDDGAGVDIGAFELQGVPNFPDGDYNYDGVADAADYTVWRDTLGSTTDLRANGDNTGASAGKIDRADYLLWRANYGNTTVPTTPAPAPAPTPVSAPVAAAGEQPAAEAAFAQWFAPTATAVTSEDDTPVATLPAEPGKDGSLLLLALDRPTSATDDWDETIDRLAEQNEPEPAGEELATLGVVFGEF</sequence>
<name>A0A5C5VAH4_9BACT</name>
<dbReference type="SMART" id="SM00710">
    <property type="entry name" value="PbH1"/>
    <property type="match status" value="7"/>
</dbReference>
<dbReference type="PANTHER" id="PTHR11319:SF35">
    <property type="entry name" value="OUTER MEMBRANE PROTEIN PMPC-RELATED"/>
    <property type="match status" value="1"/>
</dbReference>
<organism evidence="1 2">
    <name type="scientific">Posidoniimonas corsicana</name>
    <dbReference type="NCBI Taxonomy" id="1938618"/>
    <lineage>
        <taxon>Bacteria</taxon>
        <taxon>Pseudomonadati</taxon>
        <taxon>Planctomycetota</taxon>
        <taxon>Planctomycetia</taxon>
        <taxon>Pirellulales</taxon>
        <taxon>Lacipirellulaceae</taxon>
        <taxon>Posidoniimonas</taxon>
    </lineage>
</organism>
<dbReference type="PANTHER" id="PTHR11319">
    <property type="entry name" value="G PROTEIN-COUPLED RECEPTOR-RELATED"/>
    <property type="match status" value="1"/>
</dbReference>
<protein>
    <submittedName>
        <fullName evidence="1">Uncharacterized protein</fullName>
    </submittedName>
</protein>
<reference evidence="1 2" key="1">
    <citation type="submission" date="2019-02" db="EMBL/GenBank/DDBJ databases">
        <title>Deep-cultivation of Planctomycetes and their phenomic and genomic characterization uncovers novel biology.</title>
        <authorList>
            <person name="Wiegand S."/>
            <person name="Jogler M."/>
            <person name="Boedeker C."/>
            <person name="Pinto D."/>
            <person name="Vollmers J."/>
            <person name="Rivas-Marin E."/>
            <person name="Kohn T."/>
            <person name="Peeters S.H."/>
            <person name="Heuer A."/>
            <person name="Rast P."/>
            <person name="Oberbeckmann S."/>
            <person name="Bunk B."/>
            <person name="Jeske O."/>
            <person name="Meyerdierks A."/>
            <person name="Storesund J.E."/>
            <person name="Kallscheuer N."/>
            <person name="Luecker S."/>
            <person name="Lage O.M."/>
            <person name="Pohl T."/>
            <person name="Merkel B.J."/>
            <person name="Hornburger P."/>
            <person name="Mueller R.-W."/>
            <person name="Bruemmer F."/>
            <person name="Labrenz M."/>
            <person name="Spormann A.M."/>
            <person name="Op Den Camp H."/>
            <person name="Overmann J."/>
            <person name="Amann R."/>
            <person name="Jetten M.S.M."/>
            <person name="Mascher T."/>
            <person name="Medema M.H."/>
            <person name="Devos D.P."/>
            <person name="Kaster A.-K."/>
            <person name="Ovreas L."/>
            <person name="Rohde M."/>
            <person name="Galperin M.Y."/>
            <person name="Jogler C."/>
        </authorList>
    </citation>
    <scope>NUCLEOTIDE SEQUENCE [LARGE SCALE GENOMIC DNA]</scope>
    <source>
        <strain evidence="1 2">KOR34</strain>
    </source>
</reference>
<dbReference type="InterPro" id="IPR012334">
    <property type="entry name" value="Pectin_lyas_fold"/>
</dbReference>
<comment type="caution">
    <text evidence="1">The sequence shown here is derived from an EMBL/GenBank/DDBJ whole genome shotgun (WGS) entry which is preliminary data.</text>
</comment>